<dbReference type="Ensembl" id="ENSCCET00000022774.1">
    <property type="protein sequence ID" value="ENSCCEP00000014648.1"/>
    <property type="gene ID" value="ENSCCEG00000013955.1"/>
</dbReference>
<dbReference type="AlphaFoldDB" id="A0A8C0UW24"/>
<dbReference type="InterPro" id="IPR011011">
    <property type="entry name" value="Znf_FYVE_PHD"/>
</dbReference>
<dbReference type="PANTHER" id="PTHR45729">
    <property type="entry name" value="RABPHILIN, ISOFORM A"/>
    <property type="match status" value="1"/>
</dbReference>
<name>A0A8C0UW24_CYACU</name>
<evidence type="ECO:0000259" key="3">
    <source>
        <dbReference type="Pfam" id="PF02318"/>
    </source>
</evidence>
<dbReference type="GO" id="GO:0098793">
    <property type="term" value="C:presynapse"/>
    <property type="evidence" value="ECO:0007669"/>
    <property type="project" value="GOC"/>
</dbReference>
<reference evidence="4" key="2">
    <citation type="submission" date="2025-09" db="UniProtKB">
        <authorList>
            <consortium name="Ensembl"/>
        </authorList>
    </citation>
    <scope>IDENTIFICATION</scope>
</reference>
<dbReference type="GO" id="GO:0017158">
    <property type="term" value="P:regulation of calcium ion-dependent exocytosis"/>
    <property type="evidence" value="ECO:0007669"/>
    <property type="project" value="TreeGrafter"/>
</dbReference>
<feature type="signal peptide" evidence="2">
    <location>
        <begin position="1"/>
        <end position="19"/>
    </location>
</feature>
<dbReference type="Proteomes" id="UP000694410">
    <property type="component" value="Unplaced"/>
</dbReference>
<evidence type="ECO:0000256" key="1">
    <source>
        <dbReference type="ARBA" id="ARBA00022723"/>
    </source>
</evidence>
<dbReference type="SUPFAM" id="SSF57903">
    <property type="entry name" value="FYVE/PHD zinc finger"/>
    <property type="match status" value="1"/>
</dbReference>
<dbReference type="GO" id="GO:0061669">
    <property type="term" value="P:spontaneous neurotransmitter secretion"/>
    <property type="evidence" value="ECO:0007669"/>
    <property type="project" value="TreeGrafter"/>
</dbReference>
<dbReference type="Gene3D" id="3.30.40.10">
    <property type="entry name" value="Zinc/RING finger domain, C3HC4 (zinc finger)"/>
    <property type="match status" value="1"/>
</dbReference>
<keyword evidence="2" id="KW-0732">Signal</keyword>
<sequence length="261" mass="28695">HHLFCFFSFSLSLFQKVCTKCGIETVGAQKRPLWLCKICSEQREVWKRSGAWFYKGLPKYIVPLKSSSSSKPLELQPQPWQGEAAVLEPESVGSSRSFTWARGRGWLSHPGTRWEKDLASPIAGRIPTIRGSSLLEVLPRKVWCVSHAEVGGLRWFCEDSLIFQCTLVAQISPSPPGLPILQSLLSSIACRPHPHCFSGMNMEQTLAFSHSLKSCSCSSRDFSRDCATGGHRCAAKAGPRLVSLPPSLGLLLLISAALTSL</sequence>
<reference evidence="4" key="1">
    <citation type="submission" date="2025-08" db="UniProtKB">
        <authorList>
            <consortium name="Ensembl"/>
        </authorList>
    </citation>
    <scope>IDENTIFICATION</scope>
</reference>
<accession>A0A8C0UW24</accession>
<dbReference type="GO" id="GO:0046872">
    <property type="term" value="F:metal ion binding"/>
    <property type="evidence" value="ECO:0007669"/>
    <property type="project" value="UniProtKB-KW"/>
</dbReference>
<protein>
    <recommendedName>
        <fullName evidence="3">FYVE-type zinc finger domain-containing protein</fullName>
    </recommendedName>
</protein>
<feature type="chain" id="PRO_5034875869" description="FYVE-type zinc finger domain-containing protein" evidence="2">
    <location>
        <begin position="20"/>
        <end position="261"/>
    </location>
</feature>
<keyword evidence="5" id="KW-1185">Reference proteome</keyword>
<organism evidence="4 5">
    <name type="scientific">Cyanistes caeruleus</name>
    <name type="common">Eurasian blue tit</name>
    <name type="synonym">Parus caeruleus</name>
    <dbReference type="NCBI Taxonomy" id="156563"/>
    <lineage>
        <taxon>Eukaryota</taxon>
        <taxon>Metazoa</taxon>
        <taxon>Chordata</taxon>
        <taxon>Craniata</taxon>
        <taxon>Vertebrata</taxon>
        <taxon>Euteleostomi</taxon>
        <taxon>Archelosauria</taxon>
        <taxon>Archosauria</taxon>
        <taxon>Dinosauria</taxon>
        <taxon>Saurischia</taxon>
        <taxon>Theropoda</taxon>
        <taxon>Coelurosauria</taxon>
        <taxon>Aves</taxon>
        <taxon>Neognathae</taxon>
        <taxon>Neoaves</taxon>
        <taxon>Telluraves</taxon>
        <taxon>Australaves</taxon>
        <taxon>Passeriformes</taxon>
        <taxon>Paridae</taxon>
        <taxon>Cyanistes</taxon>
    </lineage>
</organism>
<dbReference type="Pfam" id="PF02318">
    <property type="entry name" value="FYVE_2"/>
    <property type="match status" value="1"/>
</dbReference>
<feature type="domain" description="FYVE-type zinc finger" evidence="3">
    <location>
        <begin position="16"/>
        <end position="56"/>
    </location>
</feature>
<keyword evidence="1" id="KW-0479">Metal-binding</keyword>
<evidence type="ECO:0000256" key="2">
    <source>
        <dbReference type="SAM" id="SignalP"/>
    </source>
</evidence>
<dbReference type="InterPro" id="IPR043566">
    <property type="entry name" value="Rabphilin/DOC2/Noc2"/>
</dbReference>
<evidence type="ECO:0000313" key="4">
    <source>
        <dbReference type="Ensembl" id="ENSCCEP00000014648.1"/>
    </source>
</evidence>
<proteinExistence type="predicted"/>
<dbReference type="GO" id="GO:0006887">
    <property type="term" value="P:exocytosis"/>
    <property type="evidence" value="ECO:0007669"/>
    <property type="project" value="TreeGrafter"/>
</dbReference>
<evidence type="ECO:0000313" key="5">
    <source>
        <dbReference type="Proteomes" id="UP000694410"/>
    </source>
</evidence>
<dbReference type="InterPro" id="IPR013083">
    <property type="entry name" value="Znf_RING/FYVE/PHD"/>
</dbReference>
<dbReference type="InterPro" id="IPR041282">
    <property type="entry name" value="FYVE_2"/>
</dbReference>
<dbReference type="PANTHER" id="PTHR45729:SF4">
    <property type="entry name" value="RAB EFFECTOR NOC2"/>
    <property type="match status" value="1"/>
</dbReference>